<gene>
    <name evidence="1" type="ORF">F8M41_019999</name>
</gene>
<sequence length="159" mass="18413">MIKGGFLFKAFVTNLPRNDSDHDDILFSVETKDFIDQDSIVLRLECYYLKLATHLVLITNSLKKRTMLFMNKELLIINNTYIAHLCSINFCEYQKATLSIKKPVILLWLSSSSNPPANEANTNKVSVTHMITLRVKNSRQKKYLLQQNLTLDKLLNKNY</sequence>
<dbReference type="AlphaFoldDB" id="A0A8H4EK74"/>
<evidence type="ECO:0000313" key="1">
    <source>
        <dbReference type="EMBL" id="KAF0501468.1"/>
    </source>
</evidence>
<dbReference type="EMBL" id="WTPW01000537">
    <property type="protein sequence ID" value="KAF0501468.1"/>
    <property type="molecule type" value="Genomic_DNA"/>
</dbReference>
<organism evidence="1 2">
    <name type="scientific">Gigaspora margarita</name>
    <dbReference type="NCBI Taxonomy" id="4874"/>
    <lineage>
        <taxon>Eukaryota</taxon>
        <taxon>Fungi</taxon>
        <taxon>Fungi incertae sedis</taxon>
        <taxon>Mucoromycota</taxon>
        <taxon>Glomeromycotina</taxon>
        <taxon>Glomeromycetes</taxon>
        <taxon>Diversisporales</taxon>
        <taxon>Gigasporaceae</taxon>
        <taxon>Gigaspora</taxon>
    </lineage>
</organism>
<comment type="caution">
    <text evidence="1">The sequence shown here is derived from an EMBL/GenBank/DDBJ whole genome shotgun (WGS) entry which is preliminary data.</text>
</comment>
<keyword evidence="2" id="KW-1185">Reference proteome</keyword>
<proteinExistence type="predicted"/>
<reference evidence="1 2" key="1">
    <citation type="journal article" date="2019" name="Environ. Microbiol.">
        <title>At the nexus of three kingdoms: the genome of the mycorrhizal fungus Gigaspora margarita provides insights into plant, endobacterial and fungal interactions.</title>
        <authorList>
            <person name="Venice F."/>
            <person name="Ghignone S."/>
            <person name="Salvioli di Fossalunga A."/>
            <person name="Amselem J."/>
            <person name="Novero M."/>
            <person name="Xianan X."/>
            <person name="Sedzielewska Toro K."/>
            <person name="Morin E."/>
            <person name="Lipzen A."/>
            <person name="Grigoriev I.V."/>
            <person name="Henrissat B."/>
            <person name="Martin F.M."/>
            <person name="Bonfante P."/>
        </authorList>
    </citation>
    <scope>NUCLEOTIDE SEQUENCE [LARGE SCALE GENOMIC DNA]</scope>
    <source>
        <strain evidence="1 2">BEG34</strain>
    </source>
</reference>
<protein>
    <submittedName>
        <fullName evidence="1">Uncharacterized protein</fullName>
    </submittedName>
</protein>
<evidence type="ECO:0000313" key="2">
    <source>
        <dbReference type="Proteomes" id="UP000439903"/>
    </source>
</evidence>
<dbReference type="OrthoDB" id="2409048at2759"/>
<name>A0A8H4EK74_GIGMA</name>
<accession>A0A8H4EK74</accession>
<dbReference type="Proteomes" id="UP000439903">
    <property type="component" value="Unassembled WGS sequence"/>
</dbReference>